<accession>A0A9Q0JG47</accession>
<evidence type="ECO:0000256" key="1">
    <source>
        <dbReference type="ARBA" id="ARBA00006141"/>
    </source>
</evidence>
<gene>
    <name evidence="3" type="ORF">Tsubulata_016708</name>
</gene>
<comment type="caution">
    <text evidence="3">The sequence shown here is derived from an EMBL/GenBank/DDBJ whole genome shotgun (WGS) entry which is preliminary data.</text>
</comment>
<name>A0A9Q0JG47_9ROSI</name>
<evidence type="ECO:0000313" key="4">
    <source>
        <dbReference type="Proteomes" id="UP001141552"/>
    </source>
</evidence>
<evidence type="ECO:0000259" key="2">
    <source>
        <dbReference type="Pfam" id="PF00244"/>
    </source>
</evidence>
<dbReference type="OrthoDB" id="1556409at2759"/>
<dbReference type="EMBL" id="JAKUCV010003041">
    <property type="protein sequence ID" value="KAJ4840449.1"/>
    <property type="molecule type" value="Genomic_DNA"/>
</dbReference>
<dbReference type="PANTHER" id="PTHR18860">
    <property type="entry name" value="14-3-3 PROTEIN"/>
    <property type="match status" value="1"/>
</dbReference>
<reference evidence="3" key="2">
    <citation type="journal article" date="2023" name="Plants (Basel)">
        <title>Annotation of the Turnera subulata (Passifloraceae) Draft Genome Reveals the S-Locus Evolved after the Divergence of Turneroideae from Passifloroideae in a Stepwise Manner.</title>
        <authorList>
            <person name="Henning P.M."/>
            <person name="Roalson E.H."/>
            <person name="Mir W."/>
            <person name="McCubbin A.G."/>
            <person name="Shore J.S."/>
        </authorList>
    </citation>
    <scope>NUCLEOTIDE SEQUENCE</scope>
    <source>
        <strain evidence="3">F60SS</strain>
    </source>
</reference>
<organism evidence="3 4">
    <name type="scientific">Turnera subulata</name>
    <dbReference type="NCBI Taxonomy" id="218843"/>
    <lineage>
        <taxon>Eukaryota</taxon>
        <taxon>Viridiplantae</taxon>
        <taxon>Streptophyta</taxon>
        <taxon>Embryophyta</taxon>
        <taxon>Tracheophyta</taxon>
        <taxon>Spermatophyta</taxon>
        <taxon>Magnoliopsida</taxon>
        <taxon>eudicotyledons</taxon>
        <taxon>Gunneridae</taxon>
        <taxon>Pentapetalae</taxon>
        <taxon>rosids</taxon>
        <taxon>fabids</taxon>
        <taxon>Malpighiales</taxon>
        <taxon>Passifloraceae</taxon>
        <taxon>Turnera</taxon>
    </lineage>
</organism>
<proteinExistence type="inferred from homology"/>
<dbReference type="Gene3D" id="1.20.190.20">
    <property type="entry name" value="14-3-3 domain"/>
    <property type="match status" value="1"/>
</dbReference>
<dbReference type="SUPFAM" id="SSF48445">
    <property type="entry name" value="14-3-3 protein"/>
    <property type="match status" value="1"/>
</dbReference>
<dbReference type="InterPro" id="IPR000308">
    <property type="entry name" value="14-3-3"/>
</dbReference>
<feature type="non-terminal residue" evidence="3">
    <location>
        <position position="1"/>
    </location>
</feature>
<keyword evidence="4" id="KW-1185">Reference proteome</keyword>
<dbReference type="Proteomes" id="UP001141552">
    <property type="component" value="Unassembled WGS sequence"/>
</dbReference>
<dbReference type="InterPro" id="IPR036815">
    <property type="entry name" value="14-3-3_dom_sf"/>
</dbReference>
<evidence type="ECO:0000313" key="3">
    <source>
        <dbReference type="EMBL" id="KAJ4840449.1"/>
    </source>
</evidence>
<comment type="similarity">
    <text evidence="1">Belongs to the 14-3-3 family.</text>
</comment>
<dbReference type="AlphaFoldDB" id="A0A9Q0JG47"/>
<dbReference type="InterPro" id="IPR023410">
    <property type="entry name" value="14-3-3_domain"/>
</dbReference>
<sequence length="160" mass="17460">AAHDSTAAGDDLGLQSGFPYFMVTVPSAVAATIKPEELNCLLTPGQLLIVSALDKVTDVLKGNSGSSVLIQKRSGRDGEGKRTEPYVEMVEAKKKVAKLEVELPVEKKNLVSVGYKNAIGARRASWRILSSFEQKEEAKGNDQNVERIKEYMQRVIDEPA</sequence>
<reference evidence="3" key="1">
    <citation type="submission" date="2022-02" db="EMBL/GenBank/DDBJ databases">
        <authorList>
            <person name="Henning P.M."/>
            <person name="McCubbin A.G."/>
            <person name="Shore J.S."/>
        </authorList>
    </citation>
    <scope>NUCLEOTIDE SEQUENCE</scope>
    <source>
        <strain evidence="3">F60SS</strain>
        <tissue evidence="3">Leaves</tissue>
    </source>
</reference>
<protein>
    <recommendedName>
        <fullName evidence="2">14-3-3 domain-containing protein</fullName>
    </recommendedName>
</protein>
<feature type="domain" description="14-3-3" evidence="2">
    <location>
        <begin position="82"/>
        <end position="158"/>
    </location>
</feature>
<dbReference type="Pfam" id="PF00244">
    <property type="entry name" value="14-3-3"/>
    <property type="match status" value="1"/>
</dbReference>